<dbReference type="RefSeq" id="WP_212773552.1">
    <property type="nucleotide sequence ID" value="NZ_AP024601.1"/>
</dbReference>
<dbReference type="InterPro" id="IPR048846">
    <property type="entry name" value="PaaX-like_central"/>
</dbReference>
<dbReference type="GO" id="GO:0006351">
    <property type="term" value="P:DNA-templated transcription"/>
    <property type="evidence" value="ECO:0007669"/>
    <property type="project" value="InterPro"/>
</dbReference>
<evidence type="ECO:0000313" key="4">
    <source>
        <dbReference type="Proteomes" id="UP000677436"/>
    </source>
</evidence>
<dbReference type="PANTHER" id="PTHR30319">
    <property type="entry name" value="PHENYLACETIC ACID REGULATOR-RELATED TRANSCRIPTIONAL REPRESSOR"/>
    <property type="match status" value="1"/>
</dbReference>
<dbReference type="Pfam" id="PF20803">
    <property type="entry name" value="PaaX_M"/>
    <property type="match status" value="1"/>
</dbReference>
<dbReference type="Gene3D" id="1.10.10.10">
    <property type="entry name" value="Winged helix-like DNA-binding domain superfamily/Winged helix DNA-binding domain"/>
    <property type="match status" value="1"/>
</dbReference>
<dbReference type="InterPro" id="IPR036390">
    <property type="entry name" value="WH_DNA-bd_sf"/>
</dbReference>
<organism evidence="3 4">
    <name type="scientific">Polycladomyces abyssicola</name>
    <dbReference type="NCBI Taxonomy" id="1125966"/>
    <lineage>
        <taxon>Bacteria</taxon>
        <taxon>Bacillati</taxon>
        <taxon>Bacillota</taxon>
        <taxon>Bacilli</taxon>
        <taxon>Bacillales</taxon>
        <taxon>Thermoactinomycetaceae</taxon>
        <taxon>Polycladomyces</taxon>
    </lineage>
</organism>
<dbReference type="InterPro" id="IPR036388">
    <property type="entry name" value="WH-like_DNA-bd_sf"/>
</dbReference>
<dbReference type="Proteomes" id="UP000677436">
    <property type="component" value="Chromosome"/>
</dbReference>
<protein>
    <submittedName>
        <fullName evidence="3">PaaX family transcriptional regulator</fullName>
    </submittedName>
</protein>
<gene>
    <name evidence="3" type="primary">paaX</name>
    <name evidence="3" type="ORF">JIR001_31010</name>
</gene>
<reference evidence="3" key="2">
    <citation type="journal article" date="2021" name="Microbiol. Resour. Announc.">
        <title>Complete Genome Sequence of Polycladomyces abyssicola JIR-001T, Isolated from Hemipelagic Sediment in Deep Seawater.</title>
        <authorList>
            <person name="Tsubouchi T."/>
            <person name="Kaneko Y."/>
        </authorList>
    </citation>
    <scope>NUCLEOTIDE SEQUENCE</scope>
    <source>
        <strain evidence="3">JIR-001</strain>
    </source>
</reference>
<dbReference type="KEGG" id="pabs:JIR001_31010"/>
<evidence type="ECO:0000313" key="3">
    <source>
        <dbReference type="EMBL" id="BCU83318.1"/>
    </source>
</evidence>
<evidence type="ECO:0000259" key="2">
    <source>
        <dbReference type="Pfam" id="PF20803"/>
    </source>
</evidence>
<dbReference type="Pfam" id="PF08223">
    <property type="entry name" value="PaaX_C"/>
    <property type="match status" value="1"/>
</dbReference>
<feature type="domain" description="Transcriptional repressor PaaX-like C-terminal" evidence="1">
    <location>
        <begin position="163"/>
        <end position="245"/>
    </location>
</feature>
<dbReference type="SUPFAM" id="SSF46785">
    <property type="entry name" value="Winged helix' DNA-binding domain"/>
    <property type="match status" value="1"/>
</dbReference>
<dbReference type="PIRSF" id="PIRSF020623">
    <property type="entry name" value="PaaX"/>
    <property type="match status" value="1"/>
</dbReference>
<reference evidence="3" key="1">
    <citation type="journal article" date="2013" name="Int. J. Syst. Evol. Microbiol.">
        <title>Polycladomyces abyssicola gen. nov., sp. nov., a thermophilic filamentous bacterium isolated from hemipelagic sediment.</title>
        <authorList>
            <person name="Tsubouchi T."/>
            <person name="Shimane Y."/>
            <person name="Mori K."/>
            <person name="Usui K."/>
            <person name="Hiraki T."/>
            <person name="Tame A."/>
            <person name="Uematsu K."/>
            <person name="Maruyama T."/>
            <person name="Hatada Y."/>
        </authorList>
    </citation>
    <scope>NUCLEOTIDE SEQUENCE</scope>
    <source>
        <strain evidence="3">JIR-001</strain>
    </source>
</reference>
<sequence length="259" mass="30919">MISLERQILYILMRKPEIEVSELIDIYNGRRYSPQSIRNALSRLKRLGYIRHDRRRYSLTPAGTNVLTSFQFKLAQKVRTWNGTWHLVMYQIPESHRSCRNTLRQELIHLGYGQLYHSVFLSPHDQTQSVRQILEEQGLSEFVSMFTGHFTFGEIHSRVHEIWDLKHIRGLYREFLAWGSEKRKQISRRPSIPPWDAFFEILELGERLGNILLQDPILPTEFQPKDWPGPEAWRLYRELYHHLIQHVESEKGILQLPHK</sequence>
<proteinExistence type="predicted"/>
<dbReference type="InterPro" id="IPR011965">
    <property type="entry name" value="PaaX_trns_reg"/>
</dbReference>
<dbReference type="InterPro" id="IPR013225">
    <property type="entry name" value="PaaX_C"/>
</dbReference>
<feature type="domain" description="Transcriptional repressor PaaX-like central Cas2-like" evidence="2">
    <location>
        <begin position="79"/>
        <end position="150"/>
    </location>
</feature>
<dbReference type="PANTHER" id="PTHR30319:SF1">
    <property type="entry name" value="TRANSCRIPTIONAL REPRESSOR PAAX"/>
    <property type="match status" value="1"/>
</dbReference>
<keyword evidence="4" id="KW-1185">Reference proteome</keyword>
<dbReference type="Gene3D" id="1.20.58.1460">
    <property type="match status" value="1"/>
</dbReference>
<name>A0A8D5UJU2_9BACL</name>
<dbReference type="EMBL" id="AP024601">
    <property type="protein sequence ID" value="BCU83318.1"/>
    <property type="molecule type" value="Genomic_DNA"/>
</dbReference>
<evidence type="ECO:0000259" key="1">
    <source>
        <dbReference type="Pfam" id="PF08223"/>
    </source>
</evidence>
<accession>A0A8D5UJU2</accession>
<dbReference type="AlphaFoldDB" id="A0A8D5UJU2"/>
<dbReference type="Gene3D" id="3.30.70.2650">
    <property type="match status" value="1"/>
</dbReference>